<dbReference type="InterPro" id="IPR007318">
    <property type="entry name" value="Phopholipid_MeTrfase"/>
</dbReference>
<comment type="caution">
    <text evidence="6">The sequence shown here is derived from an EMBL/GenBank/DDBJ whole genome shotgun (WGS) entry which is preliminary data.</text>
</comment>
<dbReference type="EMBL" id="SACT01000011">
    <property type="protein sequence ID" value="RVT48111.1"/>
    <property type="molecule type" value="Genomic_DNA"/>
</dbReference>
<dbReference type="Proteomes" id="UP000288178">
    <property type="component" value="Unassembled WGS sequence"/>
</dbReference>
<evidence type="ECO:0000256" key="3">
    <source>
        <dbReference type="ARBA" id="ARBA00022989"/>
    </source>
</evidence>
<evidence type="ECO:0000256" key="5">
    <source>
        <dbReference type="SAM" id="Phobius"/>
    </source>
</evidence>
<keyword evidence="4 5" id="KW-0472">Membrane</keyword>
<dbReference type="AlphaFoldDB" id="A0A3S2ULA0"/>
<evidence type="ECO:0000256" key="4">
    <source>
        <dbReference type="ARBA" id="ARBA00023136"/>
    </source>
</evidence>
<protein>
    <recommendedName>
        <fullName evidence="8">Isoprenylcysteine carboxylmethyltransferase family protein</fullName>
    </recommendedName>
</protein>
<evidence type="ECO:0000313" key="6">
    <source>
        <dbReference type="EMBL" id="RVT48111.1"/>
    </source>
</evidence>
<reference evidence="6 7" key="1">
    <citation type="submission" date="2019-01" db="EMBL/GenBank/DDBJ databases">
        <authorList>
            <person name="Chen W.-M."/>
        </authorList>
    </citation>
    <scope>NUCLEOTIDE SEQUENCE [LARGE SCALE GENOMIC DNA]</scope>
    <source>
        <strain evidence="6 7">ICH-3</strain>
    </source>
</reference>
<keyword evidence="3 5" id="KW-1133">Transmembrane helix</keyword>
<evidence type="ECO:0000313" key="7">
    <source>
        <dbReference type="Proteomes" id="UP000288178"/>
    </source>
</evidence>
<dbReference type="Pfam" id="PF04191">
    <property type="entry name" value="PEMT"/>
    <property type="match status" value="1"/>
</dbReference>
<dbReference type="OrthoDB" id="5293276at2"/>
<accession>A0A3S2ULA0</accession>
<gene>
    <name evidence="6" type="ORF">ENE75_23270</name>
</gene>
<proteinExistence type="predicted"/>
<name>A0A3S2ULA0_9BURK</name>
<evidence type="ECO:0008006" key="8">
    <source>
        <dbReference type="Google" id="ProtNLM"/>
    </source>
</evidence>
<comment type="subcellular location">
    <subcellularLocation>
        <location evidence="1">Endomembrane system</location>
        <topology evidence="1">Multi-pass membrane protein</topology>
    </subcellularLocation>
</comment>
<dbReference type="RefSeq" id="WP_128201214.1">
    <property type="nucleotide sequence ID" value="NZ_SACT01000011.1"/>
</dbReference>
<keyword evidence="2 5" id="KW-0812">Transmembrane</keyword>
<evidence type="ECO:0000256" key="2">
    <source>
        <dbReference type="ARBA" id="ARBA00022692"/>
    </source>
</evidence>
<sequence length="174" mass="19351">MTAQVLSTVVLIFAVVFSSMRYRALNSRYPKERAELASDASFLPVYVTLVPLGTVVAVCSYWMDWQFLLKIHDCAALQLFGSFVSLAGLFGFEASIRALGANYSPCYDLRVPPERVKAGPYRWIAHPIYVSNVTILIGVFISSGSLWLALVALIVGIYYWRSARVESRALARMG</sequence>
<feature type="transmembrane region" description="Helical" evidence="5">
    <location>
        <begin position="135"/>
        <end position="160"/>
    </location>
</feature>
<keyword evidence="7" id="KW-1185">Reference proteome</keyword>
<feature type="transmembrane region" description="Helical" evidence="5">
    <location>
        <begin position="42"/>
        <end position="63"/>
    </location>
</feature>
<feature type="transmembrane region" description="Helical" evidence="5">
    <location>
        <begin position="75"/>
        <end position="92"/>
    </location>
</feature>
<dbReference type="GO" id="GO:0012505">
    <property type="term" value="C:endomembrane system"/>
    <property type="evidence" value="ECO:0007669"/>
    <property type="project" value="UniProtKB-SubCell"/>
</dbReference>
<dbReference type="Gene3D" id="1.20.120.1630">
    <property type="match status" value="1"/>
</dbReference>
<evidence type="ECO:0000256" key="1">
    <source>
        <dbReference type="ARBA" id="ARBA00004127"/>
    </source>
</evidence>
<organism evidence="6 7">
    <name type="scientific">Rubrivivax albus</name>
    <dbReference type="NCBI Taxonomy" id="2499835"/>
    <lineage>
        <taxon>Bacteria</taxon>
        <taxon>Pseudomonadati</taxon>
        <taxon>Pseudomonadota</taxon>
        <taxon>Betaproteobacteria</taxon>
        <taxon>Burkholderiales</taxon>
        <taxon>Sphaerotilaceae</taxon>
        <taxon>Rubrivivax</taxon>
    </lineage>
</organism>